<name>A0A154V4M2_9MICO</name>
<organism evidence="1 2">
    <name type="scientific">Clavibacter tessellarius</name>
    <dbReference type="NCBI Taxonomy" id="31965"/>
    <lineage>
        <taxon>Bacteria</taxon>
        <taxon>Bacillati</taxon>
        <taxon>Actinomycetota</taxon>
        <taxon>Actinomycetes</taxon>
        <taxon>Micrococcales</taxon>
        <taxon>Microbacteriaceae</taxon>
        <taxon>Clavibacter</taxon>
    </lineage>
</organism>
<comment type="caution">
    <text evidence="1">The sequence shown here is derived from an EMBL/GenBank/DDBJ whole genome shotgun (WGS) entry which is preliminary data.</text>
</comment>
<accession>A0A154V4M2</accession>
<evidence type="ECO:0000313" key="1">
    <source>
        <dbReference type="EMBL" id="KZC96333.1"/>
    </source>
</evidence>
<dbReference type="RefSeq" id="WP_063070379.1">
    <property type="nucleotide sequence ID" value="NZ_LQXA01000007.1"/>
</dbReference>
<dbReference type="InterPro" id="IPR027417">
    <property type="entry name" value="P-loop_NTPase"/>
</dbReference>
<gene>
    <name evidence="1" type="ORF">AWH51_03425</name>
</gene>
<dbReference type="EMBL" id="LQXA01000007">
    <property type="protein sequence ID" value="KZC96333.1"/>
    <property type="molecule type" value="Genomic_DNA"/>
</dbReference>
<protein>
    <recommendedName>
        <fullName evidence="3">Adenylyl-sulfate kinase</fullName>
    </recommendedName>
</protein>
<proteinExistence type="predicted"/>
<dbReference type="Pfam" id="PF13238">
    <property type="entry name" value="AAA_18"/>
    <property type="match status" value="1"/>
</dbReference>
<sequence>MTDAVILTGTVGSGKTSTMHALGALLGERGVPHAMVDADAVRLLRPSPPDDPFHRELELRNLRDLSRNFRDAGARVVIVAAVVEQAADLPRYAEALGSREPLLVHLTADPRIVSARLDARHDGDADARAWHAARAPELAAILEAADLGGTEVDTTTRSPAEAAALIAEGLRW</sequence>
<dbReference type="AlphaFoldDB" id="A0A154V4M2"/>
<dbReference type="STRING" id="31965.AWH51_03425"/>
<dbReference type="Proteomes" id="UP000076218">
    <property type="component" value="Unassembled WGS sequence"/>
</dbReference>
<evidence type="ECO:0000313" key="2">
    <source>
        <dbReference type="Proteomes" id="UP000076218"/>
    </source>
</evidence>
<evidence type="ECO:0008006" key="3">
    <source>
        <dbReference type="Google" id="ProtNLM"/>
    </source>
</evidence>
<dbReference type="SUPFAM" id="SSF52540">
    <property type="entry name" value="P-loop containing nucleoside triphosphate hydrolases"/>
    <property type="match status" value="1"/>
</dbReference>
<reference evidence="1 2" key="1">
    <citation type="submission" date="2016-01" db="EMBL/GenBank/DDBJ databases">
        <title>Draft genome sequence of Clavibacter michiganensis subsp. tessellarius DOAB 609.</title>
        <authorList>
            <person name="Tambong J.T."/>
        </authorList>
    </citation>
    <scope>NUCLEOTIDE SEQUENCE [LARGE SCALE GENOMIC DNA]</scope>
    <source>
        <strain evidence="1 2">DOAB 609</strain>
    </source>
</reference>
<dbReference type="OrthoDB" id="7889077at2"/>
<dbReference type="Gene3D" id="3.40.50.300">
    <property type="entry name" value="P-loop containing nucleotide triphosphate hydrolases"/>
    <property type="match status" value="1"/>
</dbReference>